<sequence>MVYNFQKQATNNLNTSYQYSSIMHYGRAAFSIQYRKDSITPHRPDRPDAGHVLLGHHEDQHALRLLNNVSHPKFFI</sequence>
<evidence type="ECO:0000256" key="1">
    <source>
        <dbReference type="PROSITE-ProRule" id="PRU01211"/>
    </source>
</evidence>
<dbReference type="AlphaFoldDB" id="A0AAW1G980"/>
<dbReference type="GO" id="GO:0006508">
    <property type="term" value="P:proteolysis"/>
    <property type="evidence" value="ECO:0007669"/>
    <property type="project" value="InterPro"/>
</dbReference>
<dbReference type="PROSITE" id="PS51864">
    <property type="entry name" value="ASTACIN"/>
    <property type="match status" value="1"/>
</dbReference>
<dbReference type="InterPro" id="IPR001506">
    <property type="entry name" value="Peptidase_M12A"/>
</dbReference>
<name>A0AAW1G980_ZOAVI</name>
<reference evidence="3 4" key="1">
    <citation type="journal article" date="2024" name="Genome Biol. Evol.">
        <title>Chromosome-level genome assembly of the viviparous eelpout Zoarces viviparus.</title>
        <authorList>
            <person name="Fuhrmann N."/>
            <person name="Brasseur M.V."/>
            <person name="Bakowski C.E."/>
            <person name="Podsiadlowski L."/>
            <person name="Prost S."/>
            <person name="Krehenwinkel H."/>
            <person name="Mayer C."/>
        </authorList>
    </citation>
    <scope>NUCLEOTIDE SEQUENCE [LARGE SCALE GENOMIC DNA]</scope>
    <source>
        <strain evidence="3">NO-MEL_2022_Ind0_liver</strain>
    </source>
</reference>
<comment type="caution">
    <text evidence="1">Lacks conserved residue(s) required for the propagation of feature annotation.</text>
</comment>
<dbReference type="InterPro" id="IPR024079">
    <property type="entry name" value="MetalloPept_cat_dom_sf"/>
</dbReference>
<dbReference type="GO" id="GO:0004222">
    <property type="term" value="F:metalloendopeptidase activity"/>
    <property type="evidence" value="ECO:0007669"/>
    <property type="project" value="InterPro"/>
</dbReference>
<comment type="caution">
    <text evidence="3">The sequence shown here is derived from an EMBL/GenBank/DDBJ whole genome shotgun (WGS) entry which is preliminary data.</text>
</comment>
<dbReference type="EMBL" id="JBCEZU010000001">
    <property type="protein sequence ID" value="KAK9543045.1"/>
    <property type="molecule type" value="Genomic_DNA"/>
</dbReference>
<gene>
    <name evidence="3" type="ORF">VZT92_000857</name>
</gene>
<dbReference type="Proteomes" id="UP001488805">
    <property type="component" value="Unassembled WGS sequence"/>
</dbReference>
<keyword evidence="4" id="KW-1185">Reference proteome</keyword>
<evidence type="ECO:0000313" key="3">
    <source>
        <dbReference type="EMBL" id="KAK9543045.1"/>
    </source>
</evidence>
<protein>
    <recommendedName>
        <fullName evidence="2">Peptidase M12A domain-containing protein</fullName>
    </recommendedName>
</protein>
<dbReference type="Pfam" id="PF01400">
    <property type="entry name" value="Astacin"/>
    <property type="match status" value="1"/>
</dbReference>
<proteinExistence type="predicted"/>
<evidence type="ECO:0000313" key="4">
    <source>
        <dbReference type="Proteomes" id="UP001488805"/>
    </source>
</evidence>
<evidence type="ECO:0000259" key="2">
    <source>
        <dbReference type="PROSITE" id="PS51864"/>
    </source>
</evidence>
<feature type="domain" description="Peptidase M12A" evidence="2">
    <location>
        <begin position="1"/>
        <end position="76"/>
    </location>
</feature>
<accession>A0AAW1G980</accession>
<dbReference type="SUPFAM" id="SSF55486">
    <property type="entry name" value="Metalloproteases ('zincins'), catalytic domain"/>
    <property type="match status" value="1"/>
</dbReference>
<dbReference type="Gene3D" id="3.40.390.10">
    <property type="entry name" value="Collagenase (Catalytic Domain)"/>
    <property type="match status" value="1"/>
</dbReference>
<organism evidence="3 4">
    <name type="scientific">Zoarces viviparus</name>
    <name type="common">Viviparous eelpout</name>
    <name type="synonym">Blennius viviparus</name>
    <dbReference type="NCBI Taxonomy" id="48416"/>
    <lineage>
        <taxon>Eukaryota</taxon>
        <taxon>Metazoa</taxon>
        <taxon>Chordata</taxon>
        <taxon>Craniata</taxon>
        <taxon>Vertebrata</taxon>
        <taxon>Euteleostomi</taxon>
        <taxon>Actinopterygii</taxon>
        <taxon>Neopterygii</taxon>
        <taxon>Teleostei</taxon>
        <taxon>Neoteleostei</taxon>
        <taxon>Acanthomorphata</taxon>
        <taxon>Eupercaria</taxon>
        <taxon>Perciformes</taxon>
        <taxon>Cottioidei</taxon>
        <taxon>Zoarcales</taxon>
        <taxon>Zoarcidae</taxon>
        <taxon>Zoarcinae</taxon>
        <taxon>Zoarces</taxon>
    </lineage>
</organism>